<dbReference type="InterPro" id="IPR050836">
    <property type="entry name" value="SDS22/Internalin_LRR"/>
</dbReference>
<protein>
    <submittedName>
        <fullName evidence="3">Uncharacterized protein</fullName>
    </submittedName>
</protein>
<comment type="caution">
    <text evidence="3">The sequence shown here is derived from an EMBL/GenBank/DDBJ whole genome shotgun (WGS) entry which is preliminary data.</text>
</comment>
<dbReference type="EMBL" id="JADGJH010000438">
    <property type="protein sequence ID" value="KAJ3129092.1"/>
    <property type="molecule type" value="Genomic_DNA"/>
</dbReference>
<evidence type="ECO:0000256" key="1">
    <source>
        <dbReference type="ARBA" id="ARBA00022614"/>
    </source>
</evidence>
<dbReference type="PROSITE" id="PS51450">
    <property type="entry name" value="LRR"/>
    <property type="match status" value="3"/>
</dbReference>
<evidence type="ECO:0000256" key="2">
    <source>
        <dbReference type="ARBA" id="ARBA00022737"/>
    </source>
</evidence>
<keyword evidence="2" id="KW-0677">Repeat</keyword>
<name>A0AAD5T4V3_9FUNG</name>
<dbReference type="SUPFAM" id="SSF52058">
    <property type="entry name" value="L domain-like"/>
    <property type="match status" value="1"/>
</dbReference>
<keyword evidence="4" id="KW-1185">Reference proteome</keyword>
<dbReference type="AlphaFoldDB" id="A0AAD5T4V3"/>
<gene>
    <name evidence="3" type="ORF">HK100_008831</name>
</gene>
<dbReference type="InterPro" id="IPR003591">
    <property type="entry name" value="Leu-rich_rpt_typical-subtyp"/>
</dbReference>
<evidence type="ECO:0000313" key="4">
    <source>
        <dbReference type="Proteomes" id="UP001211907"/>
    </source>
</evidence>
<dbReference type="PANTHER" id="PTHR46652">
    <property type="entry name" value="LEUCINE-RICH REPEAT AND IQ DOMAIN-CONTAINING PROTEIN 1-RELATED"/>
    <property type="match status" value="1"/>
</dbReference>
<proteinExistence type="predicted"/>
<reference evidence="3" key="1">
    <citation type="submission" date="2020-05" db="EMBL/GenBank/DDBJ databases">
        <title>Phylogenomic resolution of chytrid fungi.</title>
        <authorList>
            <person name="Stajich J.E."/>
            <person name="Amses K."/>
            <person name="Simmons R."/>
            <person name="Seto K."/>
            <person name="Myers J."/>
            <person name="Bonds A."/>
            <person name="Quandt C.A."/>
            <person name="Barry K."/>
            <person name="Liu P."/>
            <person name="Grigoriev I."/>
            <person name="Longcore J.E."/>
            <person name="James T.Y."/>
        </authorList>
    </citation>
    <scope>NUCLEOTIDE SEQUENCE</scope>
    <source>
        <strain evidence="3">JEL0513</strain>
    </source>
</reference>
<dbReference type="Proteomes" id="UP001211907">
    <property type="component" value="Unassembled WGS sequence"/>
</dbReference>
<dbReference type="PANTHER" id="PTHR46652:SF3">
    <property type="entry name" value="LEUCINE-RICH REPEAT-CONTAINING PROTEIN 9"/>
    <property type="match status" value="1"/>
</dbReference>
<accession>A0AAD5T4V3</accession>
<dbReference type="Gene3D" id="3.80.10.10">
    <property type="entry name" value="Ribonuclease Inhibitor"/>
    <property type="match status" value="3"/>
</dbReference>
<dbReference type="InterPro" id="IPR032675">
    <property type="entry name" value="LRR_dom_sf"/>
</dbReference>
<sequence>MNEPLQSLEYLCFQGSNPSPFESIEHGFNIKFSDNQPTALFPVFTNFLNFTEEEGEAKNLRQAIILRAVANKTLGLAKNLEHNSLNFPDNTVIDLFFEDVGEKSPQGDVPCRKYFIVNKELATPEFFVEFSLECELDKFTTKSEKLMLDIAYSNKLSQADMPSIVMDIVKKISGTDKNIAALYDSFTMNVIASQFPEIKQIENFVEPPAIEQTLEILSKQAPANIEYLNLSKYSKLPPMTTFRLFGAIKTLILSECSLKEVPSNLKYFPLLSTLDLSFNAISSLNSLLDLAKNLQYLDIAGNHIFHTTELDQIQKNFVELFNLDLRLNPVCKFKGYLQLLLGNGGFAKLKYLDGNLIDTAMKRDGSKPLISTKNFANFDDCEKTWDDVLFKNSSTQQHLFRPLSVRTQSGYGSSAALNEYWRISSEAFEDQTFIAENITTLELDGCGLHNLDMLPLGWASFRMNNISDVSKLTMCLRLEEISLEDNEIESIDVLSSLSGLTKLDVSKNKIKVVENAGKFSNLMFLSLENNFIQTIKPFAQITSLMEFCEWILDGASITPKEQSLAKEIYLGKLTIELLGAKIGHFSFRNISELDLRNCKIKEADCFIGSQANEFRNIRRLQFDNNQLVSLDAFASLQGLRCLCLNSNRIDKILSADVPAVLGLNGWKVDNAEFHRKTIFSSLEELHLGNNNISRIADLGLYRLGQLKRLYLQGNKISRSLQ</sequence>
<evidence type="ECO:0000313" key="3">
    <source>
        <dbReference type="EMBL" id="KAJ3129092.1"/>
    </source>
</evidence>
<keyword evidence="1" id="KW-0433">Leucine-rich repeat</keyword>
<dbReference type="SMART" id="SM00369">
    <property type="entry name" value="LRR_TYP"/>
    <property type="match status" value="5"/>
</dbReference>
<dbReference type="SMART" id="SM00365">
    <property type="entry name" value="LRR_SD22"/>
    <property type="match status" value="6"/>
</dbReference>
<organism evidence="3 4">
    <name type="scientific">Physocladia obscura</name>
    <dbReference type="NCBI Taxonomy" id="109957"/>
    <lineage>
        <taxon>Eukaryota</taxon>
        <taxon>Fungi</taxon>
        <taxon>Fungi incertae sedis</taxon>
        <taxon>Chytridiomycota</taxon>
        <taxon>Chytridiomycota incertae sedis</taxon>
        <taxon>Chytridiomycetes</taxon>
        <taxon>Chytridiales</taxon>
        <taxon>Chytriomycetaceae</taxon>
        <taxon>Physocladia</taxon>
    </lineage>
</organism>
<dbReference type="InterPro" id="IPR001611">
    <property type="entry name" value="Leu-rich_rpt"/>
</dbReference>